<comment type="caution">
    <text evidence="1">The sequence shown here is derived from an EMBL/GenBank/DDBJ whole genome shotgun (WGS) entry which is preliminary data.</text>
</comment>
<dbReference type="Proteomes" id="UP001139157">
    <property type="component" value="Unassembled WGS sequence"/>
</dbReference>
<reference evidence="1" key="1">
    <citation type="submission" date="2022-06" db="EMBL/GenBank/DDBJ databases">
        <title>Novel species in genus nocardia.</title>
        <authorList>
            <person name="Li F."/>
        </authorList>
    </citation>
    <scope>NUCLEOTIDE SEQUENCE</scope>
    <source>
        <strain evidence="1">CDC141</strain>
    </source>
</reference>
<dbReference type="RefSeq" id="WP_251915148.1">
    <property type="nucleotide sequence ID" value="NZ_JAMRXG010000011.1"/>
</dbReference>
<name>A0A9X2J1A7_9NOCA</name>
<sequence>MRVRTAMVTTLAAAITMLAFGIGTAAAVTFEPRPLGATVSLEPGEAAVVSNLKLGRPIAQLVPGSGWSPAGRDELARTLTWAVDTAAKYPGATAFATVEGQALDPDRVDIGVRLPGSSPECLAASVRSLSRR</sequence>
<protein>
    <submittedName>
        <fullName evidence="1">Uncharacterized protein</fullName>
    </submittedName>
</protein>
<accession>A0A9X2J1A7</accession>
<evidence type="ECO:0000313" key="1">
    <source>
        <dbReference type="EMBL" id="MCM6776786.1"/>
    </source>
</evidence>
<dbReference type="AlphaFoldDB" id="A0A9X2J1A7"/>
<organism evidence="1 2">
    <name type="scientific">Nocardia pulmonis</name>
    <dbReference type="NCBI Taxonomy" id="2951408"/>
    <lineage>
        <taxon>Bacteria</taxon>
        <taxon>Bacillati</taxon>
        <taxon>Actinomycetota</taxon>
        <taxon>Actinomycetes</taxon>
        <taxon>Mycobacteriales</taxon>
        <taxon>Nocardiaceae</taxon>
        <taxon>Nocardia</taxon>
    </lineage>
</organism>
<gene>
    <name evidence="1" type="ORF">NDR86_25180</name>
</gene>
<keyword evidence="2" id="KW-1185">Reference proteome</keyword>
<evidence type="ECO:0000313" key="2">
    <source>
        <dbReference type="Proteomes" id="UP001139157"/>
    </source>
</evidence>
<dbReference type="EMBL" id="JAMRXG010000011">
    <property type="protein sequence ID" value="MCM6776786.1"/>
    <property type="molecule type" value="Genomic_DNA"/>
</dbReference>
<proteinExistence type="predicted"/>